<reference evidence="3" key="1">
    <citation type="journal article" date="2020" name="Stud. Mycol.">
        <title>101 Dothideomycetes genomes: a test case for predicting lifestyles and emergence of pathogens.</title>
        <authorList>
            <person name="Haridas S."/>
            <person name="Albert R."/>
            <person name="Binder M."/>
            <person name="Bloem J."/>
            <person name="Labutti K."/>
            <person name="Salamov A."/>
            <person name="Andreopoulos B."/>
            <person name="Baker S."/>
            <person name="Barry K."/>
            <person name="Bills G."/>
            <person name="Bluhm B."/>
            <person name="Cannon C."/>
            <person name="Castanera R."/>
            <person name="Culley D."/>
            <person name="Daum C."/>
            <person name="Ezra D."/>
            <person name="Gonzalez J."/>
            <person name="Henrissat B."/>
            <person name="Kuo A."/>
            <person name="Liang C."/>
            <person name="Lipzen A."/>
            <person name="Lutzoni F."/>
            <person name="Magnuson J."/>
            <person name="Mondo S."/>
            <person name="Nolan M."/>
            <person name="Ohm R."/>
            <person name="Pangilinan J."/>
            <person name="Park H.-J."/>
            <person name="Ramirez L."/>
            <person name="Alfaro M."/>
            <person name="Sun H."/>
            <person name="Tritt A."/>
            <person name="Yoshinaga Y."/>
            <person name="Zwiers L.-H."/>
            <person name="Turgeon B."/>
            <person name="Goodwin S."/>
            <person name="Spatafora J."/>
            <person name="Crous P."/>
            <person name="Grigoriev I."/>
        </authorList>
    </citation>
    <scope>NUCLEOTIDE SEQUENCE</scope>
    <source>
        <strain evidence="3">CBS 119925</strain>
    </source>
</reference>
<feature type="domain" description="SCP" evidence="2">
    <location>
        <begin position="51"/>
        <end position="203"/>
    </location>
</feature>
<proteinExistence type="predicted"/>
<dbReference type="SUPFAM" id="SSF55797">
    <property type="entry name" value="PR-1-like"/>
    <property type="match status" value="1"/>
</dbReference>
<feature type="region of interest" description="Disordered" evidence="1">
    <location>
        <begin position="1"/>
        <end position="29"/>
    </location>
</feature>
<dbReference type="AlphaFoldDB" id="A0A6A6V1P7"/>
<dbReference type="PRINTS" id="PR00837">
    <property type="entry name" value="V5TPXLIKE"/>
</dbReference>
<sequence length="223" mass="23775">PEPSTQISTQTLTPSPEKPGELVSVPQGAEAADAQGRITGAAQASLQSGPNYQASVLYHHNRARANHGAPPLVWDAACEAGAKRTADMCIFAHPSFLKDLKQGQNLYTRSGSYFNVTGGITENWYKKEFPAYAPYFGKEIPSNLFPTVFPQAGHLTAMLWKGTSKVGCVSLDCGTRMKMGDGSSTTMNKFTVCNYAPAGNVIGQFAANVGVPIQTANLGSWLD</sequence>
<evidence type="ECO:0000256" key="1">
    <source>
        <dbReference type="SAM" id="MobiDB-lite"/>
    </source>
</evidence>
<dbReference type="Proteomes" id="UP000799440">
    <property type="component" value="Unassembled WGS sequence"/>
</dbReference>
<dbReference type="PANTHER" id="PTHR10334">
    <property type="entry name" value="CYSTEINE-RICH SECRETORY PROTEIN-RELATED"/>
    <property type="match status" value="1"/>
</dbReference>
<keyword evidence="4" id="KW-1185">Reference proteome</keyword>
<feature type="non-terminal residue" evidence="3">
    <location>
        <position position="1"/>
    </location>
</feature>
<organism evidence="3 4">
    <name type="scientific">Sporormia fimetaria CBS 119925</name>
    <dbReference type="NCBI Taxonomy" id="1340428"/>
    <lineage>
        <taxon>Eukaryota</taxon>
        <taxon>Fungi</taxon>
        <taxon>Dikarya</taxon>
        <taxon>Ascomycota</taxon>
        <taxon>Pezizomycotina</taxon>
        <taxon>Dothideomycetes</taxon>
        <taxon>Pleosporomycetidae</taxon>
        <taxon>Pleosporales</taxon>
        <taxon>Sporormiaceae</taxon>
        <taxon>Sporormia</taxon>
    </lineage>
</organism>
<dbReference type="InterPro" id="IPR014044">
    <property type="entry name" value="CAP_dom"/>
</dbReference>
<evidence type="ECO:0000313" key="3">
    <source>
        <dbReference type="EMBL" id="KAF2744458.1"/>
    </source>
</evidence>
<accession>A0A6A6V1P7</accession>
<dbReference type="Gene3D" id="3.40.33.10">
    <property type="entry name" value="CAP"/>
    <property type="match status" value="1"/>
</dbReference>
<name>A0A6A6V1P7_9PLEO</name>
<dbReference type="InterPro" id="IPR001283">
    <property type="entry name" value="CRISP-related"/>
</dbReference>
<dbReference type="SMART" id="SM00198">
    <property type="entry name" value="SCP"/>
    <property type="match status" value="1"/>
</dbReference>
<evidence type="ECO:0000259" key="2">
    <source>
        <dbReference type="SMART" id="SM00198"/>
    </source>
</evidence>
<feature type="compositionally biased region" description="Polar residues" evidence="1">
    <location>
        <begin position="1"/>
        <end position="14"/>
    </location>
</feature>
<dbReference type="OrthoDB" id="337038at2759"/>
<dbReference type="Pfam" id="PF00188">
    <property type="entry name" value="CAP"/>
    <property type="match status" value="1"/>
</dbReference>
<gene>
    <name evidence="3" type="ORF">M011DRAFT_408288</name>
</gene>
<protein>
    <submittedName>
        <fullName evidence="3">PR-1-like protein</fullName>
    </submittedName>
</protein>
<dbReference type="InterPro" id="IPR035940">
    <property type="entry name" value="CAP_sf"/>
</dbReference>
<evidence type="ECO:0000313" key="4">
    <source>
        <dbReference type="Proteomes" id="UP000799440"/>
    </source>
</evidence>
<dbReference type="EMBL" id="MU006588">
    <property type="protein sequence ID" value="KAF2744458.1"/>
    <property type="molecule type" value="Genomic_DNA"/>
</dbReference>